<dbReference type="EMBL" id="JTDK01000006">
    <property type="protein sequence ID" value="KHK99074.1"/>
    <property type="molecule type" value="Genomic_DNA"/>
</dbReference>
<dbReference type="InterPro" id="IPR000073">
    <property type="entry name" value="AB_hydrolase_1"/>
</dbReference>
<evidence type="ECO:0000259" key="1">
    <source>
        <dbReference type="Pfam" id="PF12697"/>
    </source>
</evidence>
<sequence length="306" mass="32710">MLPDDDRFAVLLADAARRDAQLGAIDWSVLPAEAERDVLDAPSGGLARVRMGPADGPRVLLVPGATGSKEDFTLMMPALAAAGCRVESYDLAGQYESFQAGPEHIDPERHRYTLDLFVDDLLAVLADGPSPVHVLGYSFAGTVAVEAAVRRPELFVTLTLLSSPPLPGNSLRGFKLLGPISPFVSGRTLGGLFIWALCHNVNRAPAERAAFVAARFDLTRRSSVGDILDLMQHTPDRTAALRATGIPLLVVAGTGDVWHTAAHRTYAADLHARLVVLDTGHSPCETAPNQLTAAMLDLFRTRPEPA</sequence>
<dbReference type="InterPro" id="IPR050471">
    <property type="entry name" value="AB_hydrolase"/>
</dbReference>
<gene>
    <name evidence="2" type="ORF">LK09_08915</name>
</gene>
<evidence type="ECO:0000313" key="3">
    <source>
        <dbReference type="Proteomes" id="UP000031030"/>
    </source>
</evidence>
<dbReference type="GO" id="GO:0046503">
    <property type="term" value="P:glycerolipid catabolic process"/>
    <property type="evidence" value="ECO:0007669"/>
    <property type="project" value="TreeGrafter"/>
</dbReference>
<protein>
    <recommendedName>
        <fullName evidence="1">AB hydrolase-1 domain-containing protein</fullName>
    </recommendedName>
</protein>
<accession>A0A0B2A6B7</accession>
<evidence type="ECO:0000313" key="2">
    <source>
        <dbReference type="EMBL" id="KHK99074.1"/>
    </source>
</evidence>
<dbReference type="SUPFAM" id="SSF53474">
    <property type="entry name" value="alpha/beta-Hydrolases"/>
    <property type="match status" value="1"/>
</dbReference>
<dbReference type="InterPro" id="IPR029058">
    <property type="entry name" value="AB_hydrolase_fold"/>
</dbReference>
<dbReference type="Proteomes" id="UP000031030">
    <property type="component" value="Unassembled WGS sequence"/>
</dbReference>
<dbReference type="AlphaFoldDB" id="A0A0B2A6B7"/>
<keyword evidence="3" id="KW-1185">Reference proteome</keyword>
<proteinExistence type="predicted"/>
<dbReference type="GO" id="GO:0004806">
    <property type="term" value="F:triacylglycerol lipase activity"/>
    <property type="evidence" value="ECO:0007669"/>
    <property type="project" value="TreeGrafter"/>
</dbReference>
<dbReference type="PANTHER" id="PTHR43433:SF5">
    <property type="entry name" value="AB HYDROLASE-1 DOMAIN-CONTAINING PROTEIN"/>
    <property type="match status" value="1"/>
</dbReference>
<dbReference type="PANTHER" id="PTHR43433">
    <property type="entry name" value="HYDROLASE, ALPHA/BETA FOLD FAMILY PROTEIN"/>
    <property type="match status" value="1"/>
</dbReference>
<dbReference type="Pfam" id="PF12697">
    <property type="entry name" value="Abhydrolase_6"/>
    <property type="match status" value="1"/>
</dbReference>
<dbReference type="Gene3D" id="3.40.50.1820">
    <property type="entry name" value="alpha/beta hydrolase"/>
    <property type="match status" value="1"/>
</dbReference>
<organism evidence="2 3">
    <name type="scientific">Microbacterium mangrovi</name>
    <dbReference type="NCBI Taxonomy" id="1348253"/>
    <lineage>
        <taxon>Bacteria</taxon>
        <taxon>Bacillati</taxon>
        <taxon>Actinomycetota</taxon>
        <taxon>Actinomycetes</taxon>
        <taxon>Micrococcales</taxon>
        <taxon>Microbacteriaceae</taxon>
        <taxon>Microbacterium</taxon>
    </lineage>
</organism>
<feature type="domain" description="AB hydrolase-1" evidence="1">
    <location>
        <begin position="59"/>
        <end position="293"/>
    </location>
</feature>
<comment type="caution">
    <text evidence="2">The sequence shown here is derived from an EMBL/GenBank/DDBJ whole genome shotgun (WGS) entry which is preliminary data.</text>
</comment>
<reference evidence="2 3" key="1">
    <citation type="submission" date="2014-11" db="EMBL/GenBank/DDBJ databases">
        <title>Genome sequence of Microbacterium mangrovi MUSC 115(T).</title>
        <authorList>
            <person name="Lee L.-H."/>
        </authorList>
    </citation>
    <scope>NUCLEOTIDE SEQUENCE [LARGE SCALE GENOMIC DNA]</scope>
    <source>
        <strain evidence="2 3">MUSC 115</strain>
    </source>
</reference>
<dbReference type="STRING" id="1348253.LK09_08915"/>
<name>A0A0B2A6B7_9MICO</name>